<proteinExistence type="predicted"/>
<dbReference type="NCBIfam" id="NF003377">
    <property type="entry name" value="PRK04452.1-3"/>
    <property type="match status" value="1"/>
</dbReference>
<dbReference type="GO" id="GO:0006334">
    <property type="term" value="P:nucleosome assembly"/>
    <property type="evidence" value="ECO:0007669"/>
    <property type="project" value="InterPro"/>
</dbReference>
<evidence type="ECO:0000313" key="3">
    <source>
        <dbReference type="EMBL" id="MBC8360962.1"/>
    </source>
</evidence>
<evidence type="ECO:0000313" key="4">
    <source>
        <dbReference type="Proteomes" id="UP000603434"/>
    </source>
</evidence>
<dbReference type="InterPro" id="IPR051069">
    <property type="entry name" value="ACDS_complex_subunit"/>
</dbReference>
<organism evidence="3 4">
    <name type="scientific">Candidatus Desulfatibia profunda</name>
    <dbReference type="NCBI Taxonomy" id="2841695"/>
    <lineage>
        <taxon>Bacteria</taxon>
        <taxon>Pseudomonadati</taxon>
        <taxon>Thermodesulfobacteriota</taxon>
        <taxon>Desulfobacteria</taxon>
        <taxon>Desulfobacterales</taxon>
        <taxon>Desulfobacterales incertae sedis</taxon>
        <taxon>Candidatus Desulfatibia</taxon>
    </lineage>
</organism>
<dbReference type="GO" id="GO:0000786">
    <property type="term" value="C:nucleosome"/>
    <property type="evidence" value="ECO:0007669"/>
    <property type="project" value="InterPro"/>
</dbReference>
<dbReference type="GO" id="GO:0030527">
    <property type="term" value="F:structural constituent of chromatin"/>
    <property type="evidence" value="ECO:0007669"/>
    <property type="project" value="InterPro"/>
</dbReference>
<comment type="caution">
    <text evidence="3">The sequence shown here is derived from an EMBL/GenBank/DDBJ whole genome shotgun (WGS) entry which is preliminary data.</text>
</comment>
<dbReference type="AlphaFoldDB" id="A0A8J6NK09"/>
<dbReference type="SUPFAM" id="SSF51717">
    <property type="entry name" value="Dihydropteroate synthetase-like"/>
    <property type="match status" value="1"/>
</dbReference>
<dbReference type="PANTHER" id="PTHR36214">
    <property type="match status" value="1"/>
</dbReference>
<dbReference type="Pfam" id="PF03599">
    <property type="entry name" value="CdhD"/>
    <property type="match status" value="1"/>
</dbReference>
<sequence>MGLNIFKESYTGKIKEITLGKGAKAVTVGGETCYPFYQFEGKMPRKPVVAMEVWDMKPQAWPEALLVHYKDVVSDPAAWAKKCVDEFGAELIALQLKSTDPNDKDASPEEAAATVKKVLKAIDVPLIVWGTGNVEKDGEVLKKVAEETMGQNLILGPVEDKNHKGIGAAAMGYGHTVISSSPIDVNLAKQINILLENLGLPAERMIIDPTTGGLGYGLEYTYSVMERLGMAALSQGDDKLQLPVINNLANEIWKCKEAGQTAAEAPTLGDPEKRGILMEAVGAVIYLLAGSNVLFMRHPEAIRLARAFIDLALAGGSAVDVAPIVKKLADADIDYAALAPEPDLTIEGEPAKAPPAKKAAPKVEKKEEPKKKAEPKKAEPKKAKKEIAEEEAKAEDEAEAKAKADAEAKAKAEADAKKKAEADAKAKAEADAKKKAEVDAKAKADAEAKKKADADAKTKAEAEAKAKQATEEQAARDQRAKERDERTAQLKAAPAAEVPMTPAAVQKSQMNKILDRLNRTHKKT</sequence>
<dbReference type="InterPro" id="IPR011005">
    <property type="entry name" value="Dihydropteroate_synth-like_sf"/>
</dbReference>
<dbReference type="Gene3D" id="3.20.20.20">
    <property type="entry name" value="Dihydropteroate synthase-like"/>
    <property type="match status" value="1"/>
</dbReference>
<dbReference type="PANTHER" id="PTHR36214:SF5">
    <property type="entry name" value="ACETYL-COA DECARBONYLASE_SYNTHASE COMPLEX SUBUNIT DELTA"/>
    <property type="match status" value="1"/>
</dbReference>
<dbReference type="NCBIfam" id="NF003376">
    <property type="entry name" value="PRK04452.1-2"/>
    <property type="match status" value="1"/>
</dbReference>
<feature type="compositionally biased region" description="Basic and acidic residues" evidence="1">
    <location>
        <begin position="399"/>
        <end position="488"/>
    </location>
</feature>
<evidence type="ECO:0000259" key="2">
    <source>
        <dbReference type="Pfam" id="PF03599"/>
    </source>
</evidence>
<name>A0A8J6NK09_9BACT</name>
<dbReference type="InterPro" id="IPR016041">
    <property type="entry name" value="Ac-CoA_synth_d_su_TIM-brl"/>
</dbReference>
<feature type="compositionally biased region" description="Basic and acidic residues" evidence="1">
    <location>
        <begin position="361"/>
        <end position="391"/>
    </location>
</feature>
<dbReference type="InterPro" id="IPR005819">
    <property type="entry name" value="H1/H5"/>
</dbReference>
<accession>A0A8J6NK09</accession>
<evidence type="ECO:0000256" key="1">
    <source>
        <dbReference type="SAM" id="MobiDB-lite"/>
    </source>
</evidence>
<dbReference type="EMBL" id="JACNJH010000115">
    <property type="protein sequence ID" value="MBC8360962.1"/>
    <property type="molecule type" value="Genomic_DNA"/>
</dbReference>
<feature type="domain" description="CO dehydrogenase/acetyl-CoA synthase delta subunit TIM barrel" evidence="2">
    <location>
        <begin position="16"/>
        <end position="250"/>
    </location>
</feature>
<reference evidence="3 4" key="1">
    <citation type="submission" date="2020-08" db="EMBL/GenBank/DDBJ databases">
        <title>Bridging the membrane lipid divide: bacteria of the FCB group superphylum have the potential to synthesize archaeal ether lipids.</title>
        <authorList>
            <person name="Villanueva L."/>
            <person name="Von Meijenfeldt F.A.B."/>
            <person name="Westbye A.B."/>
            <person name="Yadav S."/>
            <person name="Hopmans E.C."/>
            <person name="Dutilh B.E."/>
            <person name="Sinninghe Damste J.S."/>
        </authorList>
    </citation>
    <scope>NUCLEOTIDE SEQUENCE [LARGE SCALE GENOMIC DNA]</scope>
    <source>
        <strain evidence="3">NIOZ-UU30</strain>
    </source>
</reference>
<gene>
    <name evidence="3" type="ORF">H8E23_06160</name>
</gene>
<protein>
    <submittedName>
        <fullName evidence="3">Acetyl-CoA decarbonylase/synthase complex subunit delta</fullName>
    </submittedName>
</protein>
<dbReference type="GO" id="GO:0003677">
    <property type="term" value="F:DNA binding"/>
    <property type="evidence" value="ECO:0007669"/>
    <property type="project" value="InterPro"/>
</dbReference>
<dbReference type="PRINTS" id="PR00624">
    <property type="entry name" value="HISTONEH5"/>
</dbReference>
<feature type="region of interest" description="Disordered" evidence="1">
    <location>
        <begin position="345"/>
        <end position="511"/>
    </location>
</feature>
<dbReference type="Proteomes" id="UP000603434">
    <property type="component" value="Unassembled WGS sequence"/>
</dbReference>